<dbReference type="OrthoDB" id="9809488at2"/>
<sequence>MSSPASPSIPPAASTEPRPRPHAWLRGAAPTAGLIVIGCALLLQVAIVVSGVDARLVPAVLGMVGALLIALGAYFGSASPIVREGSIVVDSPVRGRWQAVNSPASATPSHGLHTLGQTWAVDLIGIPDDRHRPVYGRTVTGYLPPTDFPGFGLPVHAVAAATVVARHDAEVDHKTRYSWDAILYMTVIEGFLRSIGGPRKMIGNHVVLRLDDGTFFTYGHLQRGSVRVNVGDRMRAGDVLAACGNSGNSSEPHLHVQRQDRSGATLATGLPWAIRGAGRGGRDGFPLNGENWVSE</sequence>
<dbReference type="SUPFAM" id="SSF51261">
    <property type="entry name" value="Duplicated hybrid motif"/>
    <property type="match status" value="1"/>
</dbReference>
<evidence type="ECO:0000313" key="4">
    <source>
        <dbReference type="EMBL" id="SKC38732.1"/>
    </source>
</evidence>
<dbReference type="Pfam" id="PF01551">
    <property type="entry name" value="Peptidase_M23"/>
    <property type="match status" value="1"/>
</dbReference>
<dbReference type="STRING" id="123320.SAMN06309945_0467"/>
<dbReference type="InterPro" id="IPR011055">
    <property type="entry name" value="Dup_hybrid_motif"/>
</dbReference>
<feature type="region of interest" description="Disordered" evidence="1">
    <location>
        <begin position="1"/>
        <end position="23"/>
    </location>
</feature>
<dbReference type="GO" id="GO:0004222">
    <property type="term" value="F:metalloendopeptidase activity"/>
    <property type="evidence" value="ECO:0007669"/>
    <property type="project" value="TreeGrafter"/>
</dbReference>
<dbReference type="Proteomes" id="UP000190857">
    <property type="component" value="Unassembled WGS sequence"/>
</dbReference>
<dbReference type="RefSeq" id="WP_079726682.1">
    <property type="nucleotide sequence ID" value="NZ_FUZP01000001.1"/>
</dbReference>
<keyword evidence="2" id="KW-0812">Transmembrane</keyword>
<dbReference type="CDD" id="cd12797">
    <property type="entry name" value="M23_peptidase"/>
    <property type="match status" value="1"/>
</dbReference>
<dbReference type="Gene3D" id="2.70.70.10">
    <property type="entry name" value="Glucose Permease (Domain IIA)"/>
    <property type="match status" value="1"/>
</dbReference>
<keyword evidence="2" id="KW-0472">Membrane</keyword>
<dbReference type="PANTHER" id="PTHR21666:SF270">
    <property type="entry name" value="MUREIN HYDROLASE ACTIVATOR ENVC"/>
    <property type="match status" value="1"/>
</dbReference>
<feature type="transmembrane region" description="Helical" evidence="2">
    <location>
        <begin position="56"/>
        <end position="76"/>
    </location>
</feature>
<dbReference type="PANTHER" id="PTHR21666">
    <property type="entry name" value="PEPTIDASE-RELATED"/>
    <property type="match status" value="1"/>
</dbReference>
<evidence type="ECO:0000256" key="2">
    <source>
        <dbReference type="SAM" id="Phobius"/>
    </source>
</evidence>
<evidence type="ECO:0000256" key="1">
    <source>
        <dbReference type="SAM" id="MobiDB-lite"/>
    </source>
</evidence>
<feature type="transmembrane region" description="Helical" evidence="2">
    <location>
        <begin position="28"/>
        <end position="49"/>
    </location>
</feature>
<reference evidence="4 5" key="1">
    <citation type="submission" date="2017-02" db="EMBL/GenBank/DDBJ databases">
        <authorList>
            <person name="Peterson S.W."/>
        </authorList>
    </citation>
    <scope>NUCLEOTIDE SEQUENCE [LARGE SCALE GENOMIC DNA]</scope>
    <source>
        <strain evidence="4 5">VKM Ac-2059</strain>
    </source>
</reference>
<dbReference type="AlphaFoldDB" id="A0A1T5II75"/>
<protein>
    <submittedName>
        <fullName evidence="4">Peptidase family M23</fullName>
    </submittedName>
</protein>
<feature type="domain" description="M23ase beta-sheet core" evidence="3">
    <location>
        <begin position="195"/>
        <end position="259"/>
    </location>
</feature>
<evidence type="ECO:0000313" key="5">
    <source>
        <dbReference type="Proteomes" id="UP000190857"/>
    </source>
</evidence>
<name>A0A1T5II75_9MICO</name>
<keyword evidence="2" id="KW-1133">Transmembrane helix</keyword>
<keyword evidence="5" id="KW-1185">Reference proteome</keyword>
<gene>
    <name evidence="4" type="ORF">SAMN06309945_0467</name>
</gene>
<evidence type="ECO:0000259" key="3">
    <source>
        <dbReference type="Pfam" id="PF01551"/>
    </source>
</evidence>
<feature type="compositionally biased region" description="Low complexity" evidence="1">
    <location>
        <begin position="1"/>
        <end position="14"/>
    </location>
</feature>
<organism evidence="4 5">
    <name type="scientific">Okibacterium fritillariae</name>
    <dbReference type="NCBI Taxonomy" id="123320"/>
    <lineage>
        <taxon>Bacteria</taxon>
        <taxon>Bacillati</taxon>
        <taxon>Actinomycetota</taxon>
        <taxon>Actinomycetes</taxon>
        <taxon>Micrococcales</taxon>
        <taxon>Microbacteriaceae</taxon>
        <taxon>Okibacterium</taxon>
    </lineage>
</organism>
<dbReference type="InterPro" id="IPR016047">
    <property type="entry name" value="M23ase_b-sheet_dom"/>
</dbReference>
<proteinExistence type="predicted"/>
<dbReference type="InterPro" id="IPR050570">
    <property type="entry name" value="Cell_wall_metabolism_enzyme"/>
</dbReference>
<accession>A0A1T5II75</accession>
<dbReference type="EMBL" id="FUZP01000001">
    <property type="protein sequence ID" value="SKC38732.1"/>
    <property type="molecule type" value="Genomic_DNA"/>
</dbReference>